<dbReference type="Proteomes" id="UP000263517">
    <property type="component" value="Unassembled WGS sequence"/>
</dbReference>
<organism evidence="3 5">
    <name type="scientific">Alteromonas australica</name>
    <dbReference type="NCBI Taxonomy" id="589873"/>
    <lineage>
        <taxon>Bacteria</taxon>
        <taxon>Pseudomonadati</taxon>
        <taxon>Pseudomonadota</taxon>
        <taxon>Gammaproteobacteria</taxon>
        <taxon>Alteromonadales</taxon>
        <taxon>Alteromonadaceae</taxon>
        <taxon>Alteromonas/Salinimonas group</taxon>
        <taxon>Alteromonas</taxon>
    </lineage>
</organism>
<protein>
    <submittedName>
        <fullName evidence="3">Nuclease</fullName>
    </submittedName>
</protein>
<dbReference type="CDD" id="cd04486">
    <property type="entry name" value="YhcR_OBF_like"/>
    <property type="match status" value="1"/>
</dbReference>
<dbReference type="Proteomes" id="UP000264779">
    <property type="component" value="Unassembled WGS sequence"/>
</dbReference>
<dbReference type="AlphaFoldDB" id="A0A358DWN8"/>
<evidence type="ECO:0000313" key="3">
    <source>
        <dbReference type="EMBL" id="HBU50704.1"/>
    </source>
</evidence>
<proteinExistence type="predicted"/>
<dbReference type="Gene3D" id="3.60.10.10">
    <property type="entry name" value="Endonuclease/exonuclease/phosphatase"/>
    <property type="match status" value="1"/>
</dbReference>
<feature type="signal peptide" evidence="1">
    <location>
        <begin position="1"/>
        <end position="20"/>
    </location>
</feature>
<accession>A0A358DWN8</accession>
<dbReference type="InterPro" id="IPR047971">
    <property type="entry name" value="ExeM-like"/>
</dbReference>
<dbReference type="SUPFAM" id="SSF56219">
    <property type="entry name" value="DNase I-like"/>
    <property type="match status" value="1"/>
</dbReference>
<dbReference type="GO" id="GO:0003824">
    <property type="term" value="F:catalytic activity"/>
    <property type="evidence" value="ECO:0007669"/>
    <property type="project" value="InterPro"/>
</dbReference>
<evidence type="ECO:0000313" key="2">
    <source>
        <dbReference type="EMBL" id="HAW76970.1"/>
    </source>
</evidence>
<feature type="chain" id="PRO_5036067669" evidence="1">
    <location>
        <begin position="21"/>
        <end position="855"/>
    </location>
</feature>
<dbReference type="RefSeq" id="WP_272965428.1">
    <property type="nucleotide sequence ID" value="NZ_CALBIY010000007.1"/>
</dbReference>
<evidence type="ECO:0000313" key="4">
    <source>
        <dbReference type="Proteomes" id="UP000263517"/>
    </source>
</evidence>
<dbReference type="STRING" id="589873.EP12_08925"/>
<keyword evidence="1" id="KW-0732">Signal</keyword>
<name>A0A358DWN8_9ALTE</name>
<evidence type="ECO:0000256" key="1">
    <source>
        <dbReference type="SAM" id="SignalP"/>
    </source>
</evidence>
<dbReference type="EMBL" id="DNAN01000517">
    <property type="protein sequence ID" value="HAW76970.1"/>
    <property type="molecule type" value="Genomic_DNA"/>
</dbReference>
<comment type="caution">
    <text evidence="3">The sequence shown here is derived from an EMBL/GenBank/DDBJ whole genome shotgun (WGS) entry which is preliminary data.</text>
</comment>
<dbReference type="NCBIfam" id="NF033681">
    <property type="entry name" value="ExeM_NucH_DNase"/>
    <property type="match status" value="1"/>
</dbReference>
<dbReference type="InterPro" id="IPR036691">
    <property type="entry name" value="Endo/exonu/phosph_ase_sf"/>
</dbReference>
<dbReference type="PANTHER" id="PTHR42834:SF1">
    <property type="entry name" value="ENDONUCLEASE_EXONUCLEASE_PHOSPHATASE FAMILY PROTEIN (AFU_ORTHOLOGUE AFUA_3G09210)"/>
    <property type="match status" value="1"/>
</dbReference>
<dbReference type="PANTHER" id="PTHR42834">
    <property type="entry name" value="ENDONUCLEASE/EXONUCLEASE/PHOSPHATASE FAMILY PROTEIN (AFU_ORTHOLOGUE AFUA_3G09210)"/>
    <property type="match status" value="1"/>
</dbReference>
<evidence type="ECO:0000313" key="5">
    <source>
        <dbReference type="Proteomes" id="UP000264779"/>
    </source>
</evidence>
<sequence length="855" mass="90706">MKTSLSLLTAGILSAFSANASDLVISGVIDGPLTGGIPKAVELYVVNDIADLSVYGIGTANNGGGTDGVEFTFPADSASAGSYIYVASEIDGFTTFFGSAPDYDSSAMGINGDDAIELFQNDAVVDTFGAIDVDGSGETWEYTDGWAYRKDGETANSGTFDAANWTFSGTDALDGEGTNTAATTAFPAGTFSTEGGGEVVVEPEVPTVELGECSTDATLISAIQGSDDASAEVGNSHIVEAVITGFRADGFFIQEETVQSDDDATTSEGLFVDGSTDIEAGHIIRLYGEVGENYGLTTLTMDADVTPADCGASDDVLTTELAMPYDVDLETLEGMLVSVTDATVTSQNNLWRYGELVVSDSIKRQPSDVAAPLSEAYEAAVEAAEASLLTIEDDNSNSYPDDISYFPTFSYANAIRVGDTVTAAGPLNYSFGTYRINPTDVITVTSGREANPVVTEGNLSIATFNVLNYFNGEVTDSGEVTFDYDANRGAEDETEFALQEGRIVEAIVGLNADVVGLMEIENDGFGDDSAIQALVTAINAELAEEEQYTFVSTADSSIIGTDAITVGLLYRASVVVPAGDAQIVDMPIQQIDEDSVAQMRAALVQTFTHVESEKTFAVAVNHFKSKGSECAEDLAEDVSDTDVIQGSCNALRVSAAITLAEALADESMPERVLILGDLNAYSAEDPVALLTDYTPEDRGYTIKTAINTDMDEGESVEVETSYGYHNLAEEFDADGYSYWYYGTEQVGSLDHVLASEAFLADAVDGAHWNINSPEVYQLTYDQALTYYPDEDGYAFTDVGPYKSSDHDPFIATFSLEADVEEVEEEDDDNDSGGSMGVILAFMAAMLGFRRRTTAK</sequence>
<gene>
    <name evidence="2" type="ORF">DCW74_14700</name>
    <name evidence="3" type="ORF">DEB45_05530</name>
</gene>
<dbReference type="EMBL" id="DONK01000081">
    <property type="protein sequence ID" value="HBU50704.1"/>
    <property type="molecule type" value="Genomic_DNA"/>
</dbReference>
<reference evidence="4 5" key="1">
    <citation type="journal article" date="2018" name="Nat. Biotechnol.">
        <title>A standardized bacterial taxonomy based on genome phylogeny substantially revises the tree of life.</title>
        <authorList>
            <person name="Parks D.H."/>
            <person name="Chuvochina M."/>
            <person name="Waite D.W."/>
            <person name="Rinke C."/>
            <person name="Skarshewski A."/>
            <person name="Chaumeil P.A."/>
            <person name="Hugenholtz P."/>
        </authorList>
    </citation>
    <scope>NUCLEOTIDE SEQUENCE [LARGE SCALE GENOMIC DNA]</scope>
    <source>
        <strain evidence="3">UBA11621</strain>
        <strain evidence="2">UBA11978</strain>
    </source>
</reference>